<evidence type="ECO:0000256" key="1">
    <source>
        <dbReference type="SAM" id="Coils"/>
    </source>
</evidence>
<keyword evidence="1" id="KW-0175">Coiled coil</keyword>
<name>A0A2U1KY48_ARTAN</name>
<protein>
    <submittedName>
        <fullName evidence="2">Zinc finger, RING-CH-type</fullName>
    </submittedName>
</protein>
<feature type="coiled-coil region" evidence="1">
    <location>
        <begin position="196"/>
        <end position="223"/>
    </location>
</feature>
<reference evidence="2 3" key="1">
    <citation type="journal article" date="2018" name="Mol. Plant">
        <title>The genome of Artemisia annua provides insight into the evolution of Asteraceae family and artemisinin biosynthesis.</title>
        <authorList>
            <person name="Shen Q."/>
            <person name="Zhang L."/>
            <person name="Liao Z."/>
            <person name="Wang S."/>
            <person name="Yan T."/>
            <person name="Shi P."/>
            <person name="Liu M."/>
            <person name="Fu X."/>
            <person name="Pan Q."/>
            <person name="Wang Y."/>
            <person name="Lv Z."/>
            <person name="Lu X."/>
            <person name="Zhang F."/>
            <person name="Jiang W."/>
            <person name="Ma Y."/>
            <person name="Chen M."/>
            <person name="Hao X."/>
            <person name="Li L."/>
            <person name="Tang Y."/>
            <person name="Lv G."/>
            <person name="Zhou Y."/>
            <person name="Sun X."/>
            <person name="Brodelius P.E."/>
            <person name="Rose J.K.C."/>
            <person name="Tang K."/>
        </authorList>
    </citation>
    <scope>NUCLEOTIDE SEQUENCE [LARGE SCALE GENOMIC DNA]</scope>
    <source>
        <strain evidence="3">cv. Huhao1</strain>
        <tissue evidence="2">Leaf</tissue>
    </source>
</reference>
<dbReference type="AlphaFoldDB" id="A0A2U1KY48"/>
<dbReference type="PANTHER" id="PTHR31016:SF12">
    <property type="entry name" value="OS05G0315200 PROTEIN"/>
    <property type="match status" value="1"/>
</dbReference>
<comment type="caution">
    <text evidence="2">The sequence shown here is derived from an EMBL/GenBank/DDBJ whole genome shotgun (WGS) entry which is preliminary data.</text>
</comment>
<organism evidence="2 3">
    <name type="scientific">Artemisia annua</name>
    <name type="common">Sweet wormwood</name>
    <dbReference type="NCBI Taxonomy" id="35608"/>
    <lineage>
        <taxon>Eukaryota</taxon>
        <taxon>Viridiplantae</taxon>
        <taxon>Streptophyta</taxon>
        <taxon>Embryophyta</taxon>
        <taxon>Tracheophyta</taxon>
        <taxon>Spermatophyta</taxon>
        <taxon>Magnoliopsida</taxon>
        <taxon>eudicotyledons</taxon>
        <taxon>Gunneridae</taxon>
        <taxon>Pentapetalae</taxon>
        <taxon>asterids</taxon>
        <taxon>campanulids</taxon>
        <taxon>Asterales</taxon>
        <taxon>Asteraceae</taxon>
        <taxon>Asteroideae</taxon>
        <taxon>Anthemideae</taxon>
        <taxon>Artemisiinae</taxon>
        <taxon>Artemisia</taxon>
    </lineage>
</organism>
<evidence type="ECO:0000313" key="3">
    <source>
        <dbReference type="Proteomes" id="UP000245207"/>
    </source>
</evidence>
<gene>
    <name evidence="2" type="ORF">CTI12_AA552910</name>
</gene>
<proteinExistence type="predicted"/>
<dbReference type="OrthoDB" id="1903104at2759"/>
<dbReference type="PANTHER" id="PTHR31016">
    <property type="entry name" value="OS04G0228100 PROTEIN"/>
    <property type="match status" value="1"/>
</dbReference>
<accession>A0A2U1KY48</accession>
<dbReference type="EMBL" id="PKPP01012954">
    <property type="protein sequence ID" value="PWA41630.1"/>
    <property type="molecule type" value="Genomic_DNA"/>
</dbReference>
<dbReference type="Proteomes" id="UP000245207">
    <property type="component" value="Unassembled WGS sequence"/>
</dbReference>
<sequence length="262" mass="29369">MSAENISGSTRFGGKYISSKQQAMSKTNFFFGDTIKSTPTATTKKINFNLTPTSAETQSLASLTTYTPRTTMRKSCLTKLSFKNKNTMSDTEKAAVNTTPTTQFTVPQEKPSFMRSWVPDFSVAEFDDQTVMLCYQCEKEYHAGCLRESGRCDIKVRQLAININIFISTIQSSSLDSNRGRFQWQWLPKESFYFMRKAIKADLAFAKERCGQLEEENRILTESSEGDGDNPEDEDLVCLVSLALSLVVSMLNGLVFSFIGPS</sequence>
<evidence type="ECO:0000313" key="2">
    <source>
        <dbReference type="EMBL" id="PWA41630.1"/>
    </source>
</evidence>
<keyword evidence="3" id="KW-1185">Reference proteome</keyword>